<evidence type="ECO:0000259" key="1">
    <source>
        <dbReference type="SMART" id="SM00148"/>
    </source>
</evidence>
<protein>
    <submittedName>
        <fullName evidence="3">PI-PLC X domain-containing protein 1-like isoform X1</fullName>
    </submittedName>
</protein>
<dbReference type="GeneID" id="105424013"/>
<dbReference type="InterPro" id="IPR051057">
    <property type="entry name" value="PI-PLC_domain"/>
</dbReference>
<dbReference type="InterPro" id="IPR000909">
    <property type="entry name" value="PLipase_C_PInositol-sp_X_dom"/>
</dbReference>
<dbReference type="SMART" id="SM00148">
    <property type="entry name" value="PLCXc"/>
    <property type="match status" value="1"/>
</dbReference>
<dbReference type="OrthoDB" id="1046782at2759"/>
<reference evidence="3" key="1">
    <citation type="submission" date="2025-08" db="UniProtKB">
        <authorList>
            <consortium name="RefSeq"/>
        </authorList>
    </citation>
    <scope>IDENTIFICATION</scope>
</reference>
<dbReference type="SUPFAM" id="SSF51695">
    <property type="entry name" value="PLC-like phosphodiesterases"/>
    <property type="match status" value="1"/>
</dbReference>
<dbReference type="PROSITE" id="PS50007">
    <property type="entry name" value="PIPLC_X_DOMAIN"/>
    <property type="match status" value="1"/>
</dbReference>
<proteinExistence type="predicted"/>
<dbReference type="GO" id="GO:0006629">
    <property type="term" value="P:lipid metabolic process"/>
    <property type="evidence" value="ECO:0007669"/>
    <property type="project" value="InterPro"/>
</dbReference>
<keyword evidence="2" id="KW-1185">Reference proteome</keyword>
<dbReference type="PANTHER" id="PTHR13593">
    <property type="match status" value="1"/>
</dbReference>
<evidence type="ECO:0000313" key="3">
    <source>
        <dbReference type="RefSeq" id="XP_025073321.1"/>
    </source>
</evidence>
<dbReference type="InterPro" id="IPR017946">
    <property type="entry name" value="PLC-like_Pdiesterase_TIM-brl"/>
</dbReference>
<gene>
    <name evidence="3" type="primary">LOC105424013</name>
</gene>
<dbReference type="Gene3D" id="3.20.20.190">
    <property type="entry name" value="Phosphatidylinositol (PI) phosphodiesterase"/>
    <property type="match status" value="1"/>
</dbReference>
<feature type="domain" description="Phosphatidylinositol-specific phospholipase C X" evidence="1">
    <location>
        <begin position="157"/>
        <end position="311"/>
    </location>
</feature>
<dbReference type="RefSeq" id="XP_025073321.1">
    <property type="nucleotide sequence ID" value="XM_025217536.1"/>
</dbReference>
<sequence length="431" mass="49618">MLRFIPRDYGYQIIAPDHVSSCISPSVLAPKTPVSPISDFQRAHIGLIISPIMSIRMIREIEIYWNHVRYRPGDTIALYMDEPTNGLEPIYTLIPNAPSGIKRTGLQATFIPTSSLTFVQQCLQYHVAWLRNGTIRLTNCLQTQPHWMTERRVILGSLPMSRVFLPGTHDSASYAIHEQKNSENIVERYVITQDVDVLAQLIYGVRYLDIRVGHYPNTNSVWWANHGVFKSVPMQTVVNQVKTFLDNTNEIVIFDVQEFPVGFGKNLGIHHNFVGFLEEQFAGYYLPKSYGWTSTLNTIWSSGKRLIIGYDDRRVVSRYESVWPCVTHQWGNVRTIEDLFNYLNRIETENLGHSRTIPRSAMAELTPNTWDVILNRLGSIRQMAEKVNINVTNWYNSKWQRTANIVAVDFVRSSGIIETAIEWNERRNSHC</sequence>
<organism evidence="2 3">
    <name type="scientific">Pogonomyrmex barbatus</name>
    <name type="common">red harvester ant</name>
    <dbReference type="NCBI Taxonomy" id="144034"/>
    <lineage>
        <taxon>Eukaryota</taxon>
        <taxon>Metazoa</taxon>
        <taxon>Ecdysozoa</taxon>
        <taxon>Arthropoda</taxon>
        <taxon>Hexapoda</taxon>
        <taxon>Insecta</taxon>
        <taxon>Pterygota</taxon>
        <taxon>Neoptera</taxon>
        <taxon>Endopterygota</taxon>
        <taxon>Hymenoptera</taxon>
        <taxon>Apocrita</taxon>
        <taxon>Aculeata</taxon>
        <taxon>Formicoidea</taxon>
        <taxon>Formicidae</taxon>
        <taxon>Myrmicinae</taxon>
        <taxon>Pogonomyrmex</taxon>
    </lineage>
</organism>
<dbReference type="AlphaFoldDB" id="A0A8N1S3N8"/>
<name>A0A8N1S3N8_9HYME</name>
<accession>A0A8N1S3N8</accession>
<evidence type="ECO:0000313" key="2">
    <source>
        <dbReference type="Proteomes" id="UP000504615"/>
    </source>
</evidence>
<dbReference type="Proteomes" id="UP000504615">
    <property type="component" value="Unplaced"/>
</dbReference>
<dbReference type="PANTHER" id="PTHR13593:SF149">
    <property type="entry name" value="PHOSPHATIDYLINOSITOL-SPECIFIC PHOSPHOLIPASE C X DOMAIN CONTAINING, ISOFORM A"/>
    <property type="match status" value="1"/>
</dbReference>
<dbReference type="GO" id="GO:0008081">
    <property type="term" value="F:phosphoric diester hydrolase activity"/>
    <property type="evidence" value="ECO:0007669"/>
    <property type="project" value="InterPro"/>
</dbReference>